<dbReference type="SUPFAM" id="SSF53850">
    <property type="entry name" value="Periplasmic binding protein-like II"/>
    <property type="match status" value="1"/>
</dbReference>
<dbReference type="PANTHER" id="PTHR30024:SF42">
    <property type="entry name" value="ALIPHATIC SULFONATES-BINDING PROTEIN-RELATED"/>
    <property type="match status" value="1"/>
</dbReference>
<dbReference type="RefSeq" id="WP_203536274.1">
    <property type="nucleotide sequence ID" value="NZ_JAESND010000001.1"/>
</dbReference>
<evidence type="ECO:0000313" key="1">
    <source>
        <dbReference type="EMBL" id="MBM3114590.1"/>
    </source>
</evidence>
<protein>
    <submittedName>
        <fullName evidence="1">ABC transporter substrate-binding protein</fullName>
    </submittedName>
</protein>
<comment type="caution">
    <text evidence="1">The sequence shown here is derived from an EMBL/GenBank/DDBJ whole genome shotgun (WGS) entry which is preliminary data.</text>
</comment>
<keyword evidence="2" id="KW-1185">Reference proteome</keyword>
<accession>A0ABS2BGJ3</accession>
<dbReference type="Gene3D" id="3.40.190.10">
    <property type="entry name" value="Periplasmic binding protein-like II"/>
    <property type="match status" value="1"/>
</dbReference>
<dbReference type="PANTHER" id="PTHR30024">
    <property type="entry name" value="ALIPHATIC SULFONATES-BINDING PROTEIN-RELATED"/>
    <property type="match status" value="1"/>
</dbReference>
<dbReference type="Gene3D" id="3.40.190.270">
    <property type="match status" value="1"/>
</dbReference>
<gene>
    <name evidence="1" type="ORF">JMJ54_02000</name>
</gene>
<proteinExistence type="predicted"/>
<evidence type="ECO:0000313" key="2">
    <source>
        <dbReference type="Proteomes" id="UP000809431"/>
    </source>
</evidence>
<name>A0ABS2BGJ3_9NEIS</name>
<dbReference type="Proteomes" id="UP000809431">
    <property type="component" value="Unassembled WGS sequence"/>
</dbReference>
<sequence length="344" mass="36606">MASISEPQSPVLPLSYARSPVPTPLGIAVHLGWLNGELSADGIAIRSLQSTDPSAGSSSFRTLSQSFRQGGSVPAIWARARGAATRVIGLTWVDESQLLITLPDSGITQLDALKGRRIGLPLRADDGIDLFRATALRGTLNALSLVGLDAGDIELVDIAAAPIEPRPQAPAANDYAAECAALLRGEVDAIYVKGAHGLKAVDDIRARVIADIGFHPDPRIRNNNGTPRPLTVNADVLQQHPDIVSGFLGLVADAGDWARTHPGRTLDFVSAETGIEVPWVSRAYGDRLHLHLGLGLDDAGIAALGDFKSFLLEWGFLERDFDLADWIDPAPLDAVLAGRQRRLA</sequence>
<reference evidence="1 2" key="1">
    <citation type="submission" date="2021-01" db="EMBL/GenBank/DDBJ databases">
        <title>Draft Genome Sequence and Polyhydroxyalkanoate Biosynthetic Potential of Jeongeupia naejangsanensis Type Strain DSM 24253.</title>
        <authorList>
            <person name="Turrini P."/>
            <person name="Artuso I."/>
            <person name="Lugli G.A."/>
            <person name="Frangipani E."/>
            <person name="Ventura M."/>
            <person name="Visca P."/>
        </authorList>
    </citation>
    <scope>NUCLEOTIDE SEQUENCE [LARGE SCALE GENOMIC DNA]</scope>
    <source>
        <strain evidence="1 2">DSM 24253</strain>
    </source>
</reference>
<organism evidence="1 2">
    <name type="scientific">Jeongeupia naejangsanensis</name>
    <dbReference type="NCBI Taxonomy" id="613195"/>
    <lineage>
        <taxon>Bacteria</taxon>
        <taxon>Pseudomonadati</taxon>
        <taxon>Pseudomonadota</taxon>
        <taxon>Betaproteobacteria</taxon>
        <taxon>Neisseriales</taxon>
        <taxon>Chitinibacteraceae</taxon>
        <taxon>Jeongeupia</taxon>
    </lineage>
</organism>
<dbReference type="EMBL" id="JAESND010000001">
    <property type="protein sequence ID" value="MBM3114590.1"/>
    <property type="molecule type" value="Genomic_DNA"/>
</dbReference>